<dbReference type="EMBL" id="BMAV01020951">
    <property type="protein sequence ID" value="GFY74779.1"/>
    <property type="molecule type" value="Genomic_DNA"/>
</dbReference>
<gene>
    <name evidence="1" type="ORF">TNIN_240171</name>
</gene>
<organism evidence="1 2">
    <name type="scientific">Trichonephila inaurata madagascariensis</name>
    <dbReference type="NCBI Taxonomy" id="2747483"/>
    <lineage>
        <taxon>Eukaryota</taxon>
        <taxon>Metazoa</taxon>
        <taxon>Ecdysozoa</taxon>
        <taxon>Arthropoda</taxon>
        <taxon>Chelicerata</taxon>
        <taxon>Arachnida</taxon>
        <taxon>Araneae</taxon>
        <taxon>Araneomorphae</taxon>
        <taxon>Entelegynae</taxon>
        <taxon>Araneoidea</taxon>
        <taxon>Nephilidae</taxon>
        <taxon>Trichonephila</taxon>
        <taxon>Trichonephila inaurata</taxon>
    </lineage>
</organism>
<proteinExistence type="predicted"/>
<dbReference type="AlphaFoldDB" id="A0A8X7CIX8"/>
<evidence type="ECO:0000313" key="2">
    <source>
        <dbReference type="Proteomes" id="UP000886998"/>
    </source>
</evidence>
<name>A0A8X7CIX8_9ARAC</name>
<accession>A0A8X7CIX8</accession>
<keyword evidence="2" id="KW-1185">Reference proteome</keyword>
<protein>
    <submittedName>
        <fullName evidence="1">Uncharacterized protein</fullName>
    </submittedName>
</protein>
<dbReference type="Proteomes" id="UP000886998">
    <property type="component" value="Unassembled WGS sequence"/>
</dbReference>
<feature type="non-terminal residue" evidence="1">
    <location>
        <position position="1"/>
    </location>
</feature>
<evidence type="ECO:0000313" key="1">
    <source>
        <dbReference type="EMBL" id="GFY74779.1"/>
    </source>
</evidence>
<reference evidence="1" key="1">
    <citation type="submission" date="2020-08" db="EMBL/GenBank/DDBJ databases">
        <title>Multicomponent nature underlies the extraordinary mechanical properties of spider dragline silk.</title>
        <authorList>
            <person name="Kono N."/>
            <person name="Nakamura H."/>
            <person name="Mori M."/>
            <person name="Yoshida Y."/>
            <person name="Ohtoshi R."/>
            <person name="Malay A.D."/>
            <person name="Moran D.A.P."/>
            <person name="Tomita M."/>
            <person name="Numata K."/>
            <person name="Arakawa K."/>
        </authorList>
    </citation>
    <scope>NUCLEOTIDE SEQUENCE</scope>
</reference>
<sequence>TSVTFAVYDMPSSVHGHVIVNGTVYTEEEIARGDANDVVFILTSSFLIFTMQSGSLFPDLISPVLPHKEKKKLL</sequence>
<comment type="caution">
    <text evidence="1">The sequence shown here is derived from an EMBL/GenBank/DDBJ whole genome shotgun (WGS) entry which is preliminary data.</text>
</comment>